<dbReference type="SMART" id="SM01260">
    <property type="entry name" value="LANC_like"/>
    <property type="match status" value="1"/>
</dbReference>
<dbReference type="InterPro" id="IPR007822">
    <property type="entry name" value="LANC-like"/>
</dbReference>
<protein>
    <submittedName>
        <fullName evidence="2">Bacteriocin formation protein</fullName>
    </submittedName>
</protein>
<evidence type="ECO:0000259" key="1">
    <source>
        <dbReference type="Pfam" id="PF13575"/>
    </source>
</evidence>
<dbReference type="NCBIfam" id="TIGR03897">
    <property type="entry name" value="lanti_2_LanM"/>
    <property type="match status" value="1"/>
</dbReference>
<comment type="caution">
    <text evidence="2">The sequence shown here is derived from an EMBL/GenBank/DDBJ whole genome shotgun (WGS) entry which is preliminary data.</text>
</comment>
<organism evidence="2 3">
    <name type="scientific">Saccharibacillus kuerlensis</name>
    <dbReference type="NCBI Taxonomy" id="459527"/>
    <lineage>
        <taxon>Bacteria</taxon>
        <taxon>Bacillati</taxon>
        <taxon>Bacillota</taxon>
        <taxon>Bacilli</taxon>
        <taxon>Bacillales</taxon>
        <taxon>Paenibacillaceae</taxon>
        <taxon>Saccharibacillus</taxon>
    </lineage>
</organism>
<dbReference type="InterPro" id="IPR025410">
    <property type="entry name" value="Lant_dehyd"/>
</dbReference>
<dbReference type="Pfam" id="PF05147">
    <property type="entry name" value="LANC_like"/>
    <property type="match status" value="1"/>
</dbReference>
<accession>A0ABQ2L6D2</accession>
<gene>
    <name evidence="2" type="primary">cylM</name>
    <name evidence="2" type="ORF">GCM10010969_30870</name>
</gene>
<dbReference type="PRINTS" id="PR01950">
    <property type="entry name" value="LANCSUPER"/>
</dbReference>
<dbReference type="Pfam" id="PF13575">
    <property type="entry name" value="DUF4135"/>
    <property type="match status" value="1"/>
</dbReference>
<evidence type="ECO:0000313" key="2">
    <source>
        <dbReference type="EMBL" id="GGO04983.1"/>
    </source>
</evidence>
<feature type="domain" description="Lantibiotic biosynthesis protein dehydration" evidence="1">
    <location>
        <begin position="164"/>
        <end position="535"/>
    </location>
</feature>
<keyword evidence="3" id="KW-1185">Reference proteome</keyword>
<dbReference type="InterPro" id="IPR017146">
    <property type="entry name" value="Lanti_2_LanM"/>
</dbReference>
<dbReference type="RefSeq" id="WP_018978092.1">
    <property type="nucleotide sequence ID" value="NZ_BMLN01000009.1"/>
</dbReference>
<dbReference type="PIRSF" id="PIRSF037228">
    <property type="entry name" value="Lant_mod_RumM"/>
    <property type="match status" value="1"/>
</dbReference>
<evidence type="ECO:0000313" key="3">
    <source>
        <dbReference type="Proteomes" id="UP000606653"/>
    </source>
</evidence>
<reference evidence="3" key="1">
    <citation type="journal article" date="2019" name="Int. J. Syst. Evol. Microbiol.">
        <title>The Global Catalogue of Microorganisms (GCM) 10K type strain sequencing project: providing services to taxonomists for standard genome sequencing and annotation.</title>
        <authorList>
            <consortium name="The Broad Institute Genomics Platform"/>
            <consortium name="The Broad Institute Genome Sequencing Center for Infectious Disease"/>
            <person name="Wu L."/>
            <person name="Ma J."/>
        </authorList>
    </citation>
    <scope>NUCLEOTIDE SEQUENCE [LARGE SCALE GENOMIC DNA]</scope>
    <source>
        <strain evidence="3">CGMCC 1.6964</strain>
    </source>
</reference>
<proteinExistence type="predicted"/>
<dbReference type="EMBL" id="BMLN01000009">
    <property type="protein sequence ID" value="GGO04983.1"/>
    <property type="molecule type" value="Genomic_DNA"/>
</dbReference>
<dbReference type="InterPro" id="IPR012341">
    <property type="entry name" value="6hp_glycosidase-like_sf"/>
</dbReference>
<sequence length="1022" mass="117084">MIDIYEKTHYWKKFFYDKEEYLRRSLAEVSDIKIDNVLEVKEKDMNWKVQWEELLNRNPENSFSAKKPSFVGFIERFLIIAKDLLGKKELIQSTHFNLNENFFNTLFLSLSNKIIGMSYKVLIQEVNILRDQGLLLGETSEKRYEYFESLLYSKEYLTQLTDKYPVLIRSLIQVTRKWTIHVSEVLNRFENDYPKILLHMPEVQQFGKVVHIHIGAGDTHDGRSVTILEFADGDRLVYKPRSLQVDTGYYRMMSWMFEKGIPVMKVVKNIDCGDYGWTEFVKFEECKSEQEVKLFYYGMGVQLAMMYVFNATDFHYENIIAHGGSPVLIDLESLFHSPISTKTFEKDANGHAYEILSNSVMSSGMLPQYAYKTETHSGLDVSGIFGHGGKKVPNAIGVINRGTDLMRLEKGNGETEKTQNLPHYQGEVVDSYKHIEEIEKGFVQAYKIIAENKVEVESMIRQFASVRVRVIVRDTRAYGELMRTLCHPDLLQNELDRKIVLHRLWLPCLANSKYLRLVSHEMRDIEEGDIPIFYTYPAEKDIWSSDHKKIPCMFDESGLNVAIKKIRKMDDRDLKEQLQVLHMSILASNPHLYKPFIVKARPKDSTDTLQFDWRKEYVRLAVSIGENMLQTAITSRNSINDDATWIGLIGGHNERQLRLVPVGYDLYDGNSGIALFFAYLAELTAEDKYKDMALKVLRPLIEIMKEKQSKEKVRSIGAFDTGTIGGGVFAVYHLARLWGEESLLQVVKQYLPYYCDLVEQDTVFDYIGGSAGAIDILLHLYRGTGWIEALKGAEKCAEHLLENVRIMSDGSMAWSAQPDQMPYVGYSHGVSGIIAALSSLYRETRNEKYIPYIAKGLQYERANYDEELKNWMTPGDTARVTWCHGAPGVLLARLRLIKNGYWDSEIDKEIECALETTIRSGFSGDPLYCHGDFGQLEILLFANTVLERDVFSDRIDAVRMRLLELLKDQPWTAVGAHRAFDRKGLMAGLAGVGFGLLKQAFPDKVANILSLDNDDFLAANSG</sequence>
<dbReference type="Gene3D" id="1.50.10.10">
    <property type="match status" value="1"/>
</dbReference>
<dbReference type="CDD" id="cd04792">
    <property type="entry name" value="LanM-like"/>
    <property type="match status" value="1"/>
</dbReference>
<dbReference type="SUPFAM" id="SSF158745">
    <property type="entry name" value="LanC-like"/>
    <property type="match status" value="1"/>
</dbReference>
<dbReference type="Proteomes" id="UP000606653">
    <property type="component" value="Unassembled WGS sequence"/>
</dbReference>
<name>A0ABQ2L6D2_9BACL</name>